<dbReference type="SUPFAM" id="SSF51695">
    <property type="entry name" value="PLC-like phosphodiesterases"/>
    <property type="match status" value="1"/>
</dbReference>
<dbReference type="Gene3D" id="3.20.20.190">
    <property type="entry name" value="Phosphatidylinositol (PI) phosphodiesterase"/>
    <property type="match status" value="1"/>
</dbReference>
<dbReference type="PROSITE" id="PS50007">
    <property type="entry name" value="PIPLC_X_DOMAIN"/>
    <property type="match status" value="1"/>
</dbReference>
<name>A0A561PGV0_9BACT</name>
<feature type="domain" description="GP-PDE" evidence="1">
    <location>
        <begin position="105"/>
        <end position="332"/>
    </location>
</feature>
<sequence length="333" mass="36567">MAGIAFMGTGAQAQQQAAGPYLDAYTIPVKQKQAVIGKIYDKQGNVGPATLLEDKSGLFTIKNGLLQLKKKVAVDASGEAVYPVKIKAGADTADFLLVADQFIRNKVVAHRGAWKHHEGSQNSITSLKDAIKLGCEGSEFDVWLSSDGQLVISHDPEIGGKKVEASTLADLQTVQLKNGDRVPTLEEYINTAMEQHKTRLVLELKPSATGRGELLATKAVELIRAKKAQAWMFYISFDYNICKKLKQLEPTAKIAYLNGDKTPAELQADGIWGLDYNQAVFKKDLQLIATARQQKVTTNAWTIDHPEVMDMLLKDGIDFITTNEPEILLDKVK</sequence>
<dbReference type="PANTHER" id="PTHR46211:SF1">
    <property type="entry name" value="GLYCEROPHOSPHODIESTER PHOSPHODIESTERASE, CYTOPLASMIC"/>
    <property type="match status" value="1"/>
</dbReference>
<protein>
    <submittedName>
        <fullName evidence="2">Glycerophosphoryl diester phosphodiesterase</fullName>
    </submittedName>
</protein>
<accession>A0A561PGV0</accession>
<dbReference type="InterPro" id="IPR030395">
    <property type="entry name" value="GP_PDE_dom"/>
</dbReference>
<gene>
    <name evidence="2" type="ORF">FHW36_107276</name>
</gene>
<dbReference type="InterPro" id="IPR017946">
    <property type="entry name" value="PLC-like_Pdiesterase_TIM-brl"/>
</dbReference>
<organism evidence="2 3">
    <name type="scientific">Chitinophaga polysaccharea</name>
    <dbReference type="NCBI Taxonomy" id="1293035"/>
    <lineage>
        <taxon>Bacteria</taxon>
        <taxon>Pseudomonadati</taxon>
        <taxon>Bacteroidota</taxon>
        <taxon>Chitinophagia</taxon>
        <taxon>Chitinophagales</taxon>
        <taxon>Chitinophagaceae</taxon>
        <taxon>Chitinophaga</taxon>
    </lineage>
</organism>
<proteinExistence type="predicted"/>
<dbReference type="GO" id="GO:0008081">
    <property type="term" value="F:phosphoric diester hydrolase activity"/>
    <property type="evidence" value="ECO:0007669"/>
    <property type="project" value="InterPro"/>
</dbReference>
<dbReference type="PANTHER" id="PTHR46211">
    <property type="entry name" value="GLYCEROPHOSPHORYL DIESTER PHOSPHODIESTERASE"/>
    <property type="match status" value="1"/>
</dbReference>
<dbReference type="Proteomes" id="UP000320811">
    <property type="component" value="Unassembled WGS sequence"/>
</dbReference>
<keyword evidence="3" id="KW-1185">Reference proteome</keyword>
<comment type="caution">
    <text evidence="2">The sequence shown here is derived from an EMBL/GenBank/DDBJ whole genome shotgun (WGS) entry which is preliminary data.</text>
</comment>
<reference evidence="2 3" key="1">
    <citation type="submission" date="2019-06" db="EMBL/GenBank/DDBJ databases">
        <title>Sorghum-associated microbial communities from plants grown in Nebraska, USA.</title>
        <authorList>
            <person name="Schachtman D."/>
        </authorList>
    </citation>
    <scope>NUCLEOTIDE SEQUENCE [LARGE SCALE GENOMIC DNA]</scope>
    <source>
        <strain evidence="2 3">1209</strain>
    </source>
</reference>
<dbReference type="EMBL" id="VIWO01000007">
    <property type="protein sequence ID" value="TWF37347.1"/>
    <property type="molecule type" value="Genomic_DNA"/>
</dbReference>
<dbReference type="AlphaFoldDB" id="A0A561PGV0"/>
<dbReference type="Pfam" id="PF03009">
    <property type="entry name" value="GDPD"/>
    <property type="match status" value="1"/>
</dbReference>
<evidence type="ECO:0000313" key="2">
    <source>
        <dbReference type="EMBL" id="TWF37347.1"/>
    </source>
</evidence>
<dbReference type="PROSITE" id="PS51704">
    <property type="entry name" value="GP_PDE"/>
    <property type="match status" value="1"/>
</dbReference>
<evidence type="ECO:0000313" key="3">
    <source>
        <dbReference type="Proteomes" id="UP000320811"/>
    </source>
</evidence>
<dbReference type="GO" id="GO:0006629">
    <property type="term" value="P:lipid metabolic process"/>
    <property type="evidence" value="ECO:0007669"/>
    <property type="project" value="InterPro"/>
</dbReference>
<evidence type="ECO:0000259" key="1">
    <source>
        <dbReference type="PROSITE" id="PS51704"/>
    </source>
</evidence>